<evidence type="ECO:0000313" key="3">
    <source>
        <dbReference type="Proteomes" id="UP000250235"/>
    </source>
</evidence>
<reference evidence="2 3" key="1">
    <citation type="journal article" date="2015" name="Proc. Natl. Acad. Sci. U.S.A.">
        <title>The resurrection genome of Boea hygrometrica: A blueprint for survival of dehydration.</title>
        <authorList>
            <person name="Xiao L."/>
            <person name="Yang G."/>
            <person name="Zhang L."/>
            <person name="Yang X."/>
            <person name="Zhao S."/>
            <person name="Ji Z."/>
            <person name="Zhou Q."/>
            <person name="Hu M."/>
            <person name="Wang Y."/>
            <person name="Chen M."/>
            <person name="Xu Y."/>
            <person name="Jin H."/>
            <person name="Xiao X."/>
            <person name="Hu G."/>
            <person name="Bao F."/>
            <person name="Hu Y."/>
            <person name="Wan P."/>
            <person name="Li L."/>
            <person name="Deng X."/>
            <person name="Kuang T."/>
            <person name="Xiang C."/>
            <person name="Zhu J.K."/>
            <person name="Oliver M.J."/>
            <person name="He Y."/>
        </authorList>
    </citation>
    <scope>NUCLEOTIDE SEQUENCE [LARGE SCALE GENOMIC DNA]</scope>
    <source>
        <strain evidence="3">cv. XS01</strain>
    </source>
</reference>
<proteinExistence type="predicted"/>
<gene>
    <name evidence="2" type="ORF">F511_29716</name>
</gene>
<dbReference type="AlphaFoldDB" id="A0A2Z7CV35"/>
<evidence type="ECO:0000256" key="1">
    <source>
        <dbReference type="SAM" id="MobiDB-lite"/>
    </source>
</evidence>
<accession>A0A2Z7CV35</accession>
<feature type="region of interest" description="Disordered" evidence="1">
    <location>
        <begin position="64"/>
        <end position="86"/>
    </location>
</feature>
<protein>
    <submittedName>
        <fullName evidence="2">Uncharacterized protein</fullName>
    </submittedName>
</protein>
<name>A0A2Z7CV35_9LAMI</name>
<organism evidence="2 3">
    <name type="scientific">Dorcoceras hygrometricum</name>
    <dbReference type="NCBI Taxonomy" id="472368"/>
    <lineage>
        <taxon>Eukaryota</taxon>
        <taxon>Viridiplantae</taxon>
        <taxon>Streptophyta</taxon>
        <taxon>Embryophyta</taxon>
        <taxon>Tracheophyta</taxon>
        <taxon>Spermatophyta</taxon>
        <taxon>Magnoliopsida</taxon>
        <taxon>eudicotyledons</taxon>
        <taxon>Gunneridae</taxon>
        <taxon>Pentapetalae</taxon>
        <taxon>asterids</taxon>
        <taxon>lamiids</taxon>
        <taxon>Lamiales</taxon>
        <taxon>Gesneriaceae</taxon>
        <taxon>Didymocarpoideae</taxon>
        <taxon>Trichosporeae</taxon>
        <taxon>Loxocarpinae</taxon>
        <taxon>Dorcoceras</taxon>
    </lineage>
</organism>
<feature type="region of interest" description="Disordered" evidence="1">
    <location>
        <begin position="1"/>
        <end position="21"/>
    </location>
</feature>
<dbReference type="Proteomes" id="UP000250235">
    <property type="component" value="Unassembled WGS sequence"/>
</dbReference>
<dbReference type="EMBL" id="KQ992354">
    <property type="protein sequence ID" value="KZV50663.1"/>
    <property type="molecule type" value="Genomic_DNA"/>
</dbReference>
<sequence length="86" mass="9043">MKVSRTESPQPERSEQIPTKAAAVAAALAAGDGGSFGGGEGRKGEIYKLRSFWDTASRGLTTFVTPKPHFRTNPSDHGKASSNIAP</sequence>
<evidence type="ECO:0000313" key="2">
    <source>
        <dbReference type="EMBL" id="KZV50663.1"/>
    </source>
</evidence>
<keyword evidence="3" id="KW-1185">Reference proteome</keyword>